<dbReference type="PROSITE" id="PS50206">
    <property type="entry name" value="RHODANESE_3"/>
    <property type="match status" value="1"/>
</dbReference>
<dbReference type="InterPro" id="IPR001763">
    <property type="entry name" value="Rhodanese-like_dom"/>
</dbReference>
<evidence type="ECO:0000259" key="2">
    <source>
        <dbReference type="PROSITE" id="PS50206"/>
    </source>
</evidence>
<dbReference type="Pfam" id="PF00581">
    <property type="entry name" value="Rhodanese"/>
    <property type="match status" value="1"/>
</dbReference>
<reference evidence="3 4" key="1">
    <citation type="submission" date="2012-04" db="EMBL/GenBank/DDBJ databases">
        <title>The Genome Sequence of Afipia clevelandensis ATCC 49720.</title>
        <authorList>
            <consortium name="The Broad Institute Genome Sequencing Platform"/>
            <person name="Earl A."/>
            <person name="Ward D."/>
            <person name="Feldgarden M."/>
            <person name="Gevers D."/>
            <person name="Huys G."/>
            <person name="Walker B."/>
            <person name="Young S.K."/>
            <person name="Zeng Q."/>
            <person name="Gargeya S."/>
            <person name="Fitzgerald M."/>
            <person name="Haas B."/>
            <person name="Abouelleil A."/>
            <person name="Alvarado L."/>
            <person name="Arachchi H.M."/>
            <person name="Berlin A."/>
            <person name="Chapman S.B."/>
            <person name="Goldberg J."/>
            <person name="Griggs A."/>
            <person name="Gujja S."/>
            <person name="Hansen M."/>
            <person name="Howarth C."/>
            <person name="Imamovic A."/>
            <person name="Larimer J."/>
            <person name="McCowen C."/>
            <person name="Montmayeur A."/>
            <person name="Murphy C."/>
            <person name="Neiman D."/>
            <person name="Pearson M."/>
            <person name="Priest M."/>
            <person name="Roberts A."/>
            <person name="Saif S."/>
            <person name="Shea T."/>
            <person name="Sisk P."/>
            <person name="Sykes S."/>
            <person name="Wortman J."/>
            <person name="Nusbaum C."/>
            <person name="Birren B."/>
        </authorList>
    </citation>
    <scope>NUCLEOTIDE SEQUENCE [LARGE SCALE GENOMIC DNA]</scope>
    <source>
        <strain evidence="3 4">ATCC 49720</strain>
    </source>
</reference>
<keyword evidence="4" id="KW-1185">Reference proteome</keyword>
<evidence type="ECO:0000313" key="3">
    <source>
        <dbReference type="EMBL" id="EKS42681.1"/>
    </source>
</evidence>
<dbReference type="PANTHER" id="PTHR43268">
    <property type="entry name" value="THIOSULFATE SULFURTRANSFERASE/RHODANESE-LIKE DOMAIN-CONTAINING PROTEIN 2"/>
    <property type="match status" value="1"/>
</dbReference>
<protein>
    <recommendedName>
        <fullName evidence="1">tRNA uridine(34) hydroxylase</fullName>
        <ecNumber evidence="1">1.14.-.-</ecNumber>
    </recommendedName>
    <alternativeName>
        <fullName evidence="1">tRNA hydroxylation protein O</fullName>
    </alternativeName>
</protein>
<dbReference type="InterPro" id="IPR036873">
    <property type="entry name" value="Rhodanese-like_dom_sf"/>
</dbReference>
<keyword evidence="1" id="KW-0560">Oxidoreductase</keyword>
<evidence type="ECO:0000256" key="1">
    <source>
        <dbReference type="HAMAP-Rule" id="MF_00469"/>
    </source>
</evidence>
<proteinExistence type="inferred from homology"/>
<name>K8PM65_9BRAD</name>
<dbReference type="PANTHER" id="PTHR43268:SF3">
    <property type="entry name" value="RHODANESE-LIKE DOMAIN-CONTAINING PROTEIN 7-RELATED"/>
    <property type="match status" value="1"/>
</dbReference>
<comment type="function">
    <text evidence="1">Catalyzes oxygen-dependent 5-hydroxyuridine (ho5U) modification at position 34 in tRNAs.</text>
</comment>
<evidence type="ECO:0000313" key="4">
    <source>
        <dbReference type="Proteomes" id="UP000001095"/>
    </source>
</evidence>
<comment type="caution">
    <text evidence="3">The sequence shown here is derived from an EMBL/GenBank/DDBJ whole genome shotgun (WGS) entry which is preliminary data.</text>
</comment>
<gene>
    <name evidence="1" type="primary">trhO</name>
    <name evidence="3" type="ORF">HMPREF9696_00224</name>
</gene>
<dbReference type="AlphaFoldDB" id="K8PM65"/>
<keyword evidence="1" id="KW-0819">tRNA processing</keyword>
<dbReference type="Gene3D" id="3.40.250.10">
    <property type="entry name" value="Rhodanese-like domain"/>
    <property type="match status" value="1"/>
</dbReference>
<comment type="catalytic activity">
    <reaction evidence="1">
        <text>uridine(34) in tRNA + AH2 + O2 = 5-hydroxyuridine(34) in tRNA + A + H2O</text>
        <dbReference type="Rhea" id="RHEA:64224"/>
        <dbReference type="Rhea" id="RHEA-COMP:11727"/>
        <dbReference type="Rhea" id="RHEA-COMP:13381"/>
        <dbReference type="ChEBI" id="CHEBI:13193"/>
        <dbReference type="ChEBI" id="CHEBI:15377"/>
        <dbReference type="ChEBI" id="CHEBI:15379"/>
        <dbReference type="ChEBI" id="CHEBI:17499"/>
        <dbReference type="ChEBI" id="CHEBI:65315"/>
        <dbReference type="ChEBI" id="CHEBI:136877"/>
    </reaction>
</comment>
<dbReference type="GO" id="GO:0016705">
    <property type="term" value="F:oxidoreductase activity, acting on paired donors, with incorporation or reduction of molecular oxygen"/>
    <property type="evidence" value="ECO:0007669"/>
    <property type="project" value="UniProtKB-UniRule"/>
</dbReference>
<dbReference type="HAMAP" id="MF_00469">
    <property type="entry name" value="TrhO"/>
    <property type="match status" value="1"/>
</dbReference>
<dbReference type="RefSeq" id="WP_002711090.1">
    <property type="nucleotide sequence ID" value="NZ_KB375281.1"/>
</dbReference>
<feature type="domain" description="Rhodanese" evidence="2">
    <location>
        <begin position="126"/>
        <end position="220"/>
    </location>
</feature>
<dbReference type="Pfam" id="PF17773">
    <property type="entry name" value="UPF0176_N"/>
    <property type="match status" value="1"/>
</dbReference>
<dbReference type="Proteomes" id="UP000001095">
    <property type="component" value="Unassembled WGS sequence"/>
</dbReference>
<dbReference type="HOGENOM" id="CLU_038878_0_1_5"/>
<dbReference type="SMART" id="SM00450">
    <property type="entry name" value="RHOD"/>
    <property type="match status" value="1"/>
</dbReference>
<dbReference type="InterPro" id="IPR040503">
    <property type="entry name" value="TRHO_N"/>
</dbReference>
<dbReference type="GO" id="GO:0006400">
    <property type="term" value="P:tRNA modification"/>
    <property type="evidence" value="ECO:0007669"/>
    <property type="project" value="UniProtKB-UniRule"/>
</dbReference>
<sequence>MSYKVAAFYQFVALPDFENLREPLRNMCVALDIRGIILLAAEGINGTVAGGDAAIDALMNQLQHGALFDGRLNNLELKFSAAANMPFNRMKVRLKKEIVRLGDPETDPNAQVGTYVDAADWNDLIRQDDVLLLDTRNAFEVEMGTFEGAVDPKITRFGEFPEFAGKTLDPEKHTKIAMFCTGGIRCEKASSYLLSQGFKEVYHLKGGILKYLEDIPEDQSLWRGECFVFDQRIALGHGLSERQVLGGDGADHTDATEIEISEQAND</sequence>
<dbReference type="InterPro" id="IPR020936">
    <property type="entry name" value="TrhO"/>
</dbReference>
<accession>K8PM65</accession>
<dbReference type="OrthoDB" id="9778326at2"/>
<dbReference type="EMBL" id="AGWY01000001">
    <property type="protein sequence ID" value="EKS42681.1"/>
    <property type="molecule type" value="Genomic_DNA"/>
</dbReference>
<dbReference type="SUPFAM" id="SSF52821">
    <property type="entry name" value="Rhodanese/Cell cycle control phosphatase"/>
    <property type="match status" value="1"/>
</dbReference>
<dbReference type="EC" id="1.14.-.-" evidence="1"/>
<dbReference type="CDD" id="cd01518">
    <property type="entry name" value="RHOD_YceA"/>
    <property type="match status" value="1"/>
</dbReference>
<dbReference type="Gene3D" id="3.30.70.100">
    <property type="match status" value="1"/>
</dbReference>
<organism evidence="3 4">
    <name type="scientific">Afipia clevelandensis ATCC 49720</name>
    <dbReference type="NCBI Taxonomy" id="883079"/>
    <lineage>
        <taxon>Bacteria</taxon>
        <taxon>Pseudomonadati</taxon>
        <taxon>Pseudomonadota</taxon>
        <taxon>Alphaproteobacteria</taxon>
        <taxon>Hyphomicrobiales</taxon>
        <taxon>Nitrobacteraceae</taxon>
        <taxon>Afipia</taxon>
    </lineage>
</organism>
<dbReference type="NCBIfam" id="NF001136">
    <property type="entry name" value="PRK00142.1-4"/>
    <property type="match status" value="1"/>
</dbReference>
<comment type="similarity">
    <text evidence="1">Belongs to the TrhO family.</text>
</comment>
<dbReference type="PATRIC" id="fig|883079.3.peg.233"/>